<evidence type="ECO:0000256" key="1">
    <source>
        <dbReference type="SAM" id="SignalP"/>
    </source>
</evidence>
<evidence type="ECO:0000313" key="3">
    <source>
        <dbReference type="Proteomes" id="UP000070328"/>
    </source>
</evidence>
<name>A0A135RS72_9PEZI</name>
<keyword evidence="1" id="KW-0732">Signal</keyword>
<protein>
    <submittedName>
        <fullName evidence="2">Uncharacterized protein</fullName>
    </submittedName>
</protein>
<proteinExistence type="predicted"/>
<feature type="signal peptide" evidence="1">
    <location>
        <begin position="1"/>
        <end position="21"/>
    </location>
</feature>
<accession>A0A135RS72</accession>
<reference evidence="2 3" key="1">
    <citation type="submission" date="2014-02" db="EMBL/GenBank/DDBJ databases">
        <title>The genome sequence of Colletotrichum simmondsii CBS122122.</title>
        <authorList>
            <person name="Baroncelli R."/>
            <person name="Thon M.R."/>
        </authorList>
    </citation>
    <scope>NUCLEOTIDE SEQUENCE [LARGE SCALE GENOMIC DNA]</scope>
    <source>
        <strain evidence="2 3">CBS122122</strain>
    </source>
</reference>
<evidence type="ECO:0000313" key="2">
    <source>
        <dbReference type="EMBL" id="KXH26563.1"/>
    </source>
</evidence>
<dbReference type="Proteomes" id="UP000070328">
    <property type="component" value="Unassembled WGS sequence"/>
</dbReference>
<comment type="caution">
    <text evidence="2">The sequence shown here is derived from an EMBL/GenBank/DDBJ whole genome shotgun (WGS) entry which is preliminary data.</text>
</comment>
<feature type="chain" id="PRO_5007801170" evidence="1">
    <location>
        <begin position="22"/>
        <end position="99"/>
    </location>
</feature>
<dbReference type="AlphaFoldDB" id="A0A135RS72"/>
<gene>
    <name evidence="2" type="ORF">CSIM01_02864</name>
</gene>
<sequence>MPKTQNKLLILIPLTLSGTLSFANQAIIGKDRLQNGQYDRLACYGENVLGVSRTPFCFELGSLAPMRSHTLIPCIGSWLMKDAGYADDGKLRRHTFELY</sequence>
<organism evidence="2 3">
    <name type="scientific">Colletotrichum simmondsii</name>
    <dbReference type="NCBI Taxonomy" id="703756"/>
    <lineage>
        <taxon>Eukaryota</taxon>
        <taxon>Fungi</taxon>
        <taxon>Dikarya</taxon>
        <taxon>Ascomycota</taxon>
        <taxon>Pezizomycotina</taxon>
        <taxon>Sordariomycetes</taxon>
        <taxon>Hypocreomycetidae</taxon>
        <taxon>Glomerellales</taxon>
        <taxon>Glomerellaceae</taxon>
        <taxon>Colletotrichum</taxon>
        <taxon>Colletotrichum acutatum species complex</taxon>
    </lineage>
</organism>
<dbReference type="EMBL" id="JFBX01000863">
    <property type="protein sequence ID" value="KXH26563.1"/>
    <property type="molecule type" value="Genomic_DNA"/>
</dbReference>
<keyword evidence="3" id="KW-1185">Reference proteome</keyword>